<sequence>MAELATANAPDDDAVTEMVINRFIDNAAVAVCALDRAPVSVARAQALAHTRPGGAAIFGVPNNIRVHCEWAAWANSAAVRELDFHDAIIIDTGCHPGDNIPSLLAVAQQSRRSGMDLVRAVAVAYEVQIALAKDIPISSFAFDHVGHLGPSIAAGLGKLLGLSSEVTYQALQHAGHVSLSTRQGRKGMLSSWKAFAPGHVGKLAIEAVDRAMRGESSPSPLYEGEYLGRLMGGPDVAYTIGLRDADEPRAAILESYTKEHSAGYHGQAPIDLAFKMGRQIKDFDSIEKIDIHTKERSHYVMGSGSNDPEKWDPNATRETLDHSMMFIFAVALQDGTFHHDKSYAPERKQRPDTVRLWKKIQTVFDPEWERRFKEPPSIDKDHGARVVITFKDGTQMVDEMAVANSHPRGAAPFKRPDYIKKFRTLTEGIITSEESERFLDLVQRLPELGAAEVDAINVQLDPKRLAAASQSVQGIF</sequence>
<dbReference type="GO" id="GO:0016829">
    <property type="term" value="F:lyase activity"/>
    <property type="evidence" value="ECO:0007669"/>
    <property type="project" value="InterPro"/>
</dbReference>
<dbReference type="InterPro" id="IPR042183">
    <property type="entry name" value="MmgE/PrpD_sf_1"/>
</dbReference>
<dbReference type="EMBL" id="AP023361">
    <property type="protein sequence ID" value="BCJ91237.1"/>
    <property type="molecule type" value="Genomic_DNA"/>
</dbReference>
<dbReference type="InterPro" id="IPR036148">
    <property type="entry name" value="MmgE/PrpD_sf"/>
</dbReference>
<reference evidence="4 5" key="1">
    <citation type="submission" date="2020-08" db="EMBL/GenBank/DDBJ databases">
        <title>Genome sequence of Rhizobiales bacterium strain IZ6.</title>
        <authorList>
            <person name="Nakai R."/>
            <person name="Naganuma T."/>
        </authorList>
    </citation>
    <scope>NUCLEOTIDE SEQUENCE [LARGE SCALE GENOMIC DNA]</scope>
    <source>
        <strain evidence="4 5">IZ6</strain>
    </source>
</reference>
<dbReference type="InterPro" id="IPR042188">
    <property type="entry name" value="MmgE/PrpD_sf_2"/>
</dbReference>
<dbReference type="Pfam" id="PF19305">
    <property type="entry name" value="MmgE_PrpD_C"/>
    <property type="match status" value="1"/>
</dbReference>
<name>A0A6S6QTG8_9HYPH</name>
<dbReference type="PANTHER" id="PTHR16943">
    <property type="entry name" value="2-METHYLCITRATE DEHYDRATASE-RELATED"/>
    <property type="match status" value="1"/>
</dbReference>
<evidence type="ECO:0000313" key="4">
    <source>
        <dbReference type="EMBL" id="BCJ91237.1"/>
    </source>
</evidence>
<organism evidence="4 5">
    <name type="scientific">Terrihabitans soli</name>
    <dbReference type="NCBI Taxonomy" id="708113"/>
    <lineage>
        <taxon>Bacteria</taxon>
        <taxon>Pseudomonadati</taxon>
        <taxon>Pseudomonadota</taxon>
        <taxon>Alphaproteobacteria</taxon>
        <taxon>Hyphomicrobiales</taxon>
        <taxon>Terrihabitans</taxon>
    </lineage>
</organism>
<dbReference type="InterPro" id="IPR045336">
    <property type="entry name" value="MmgE_PrpD_N"/>
</dbReference>
<dbReference type="KEGG" id="tso:IZ6_19720"/>
<dbReference type="InterPro" id="IPR005656">
    <property type="entry name" value="MmgE_PrpD"/>
</dbReference>
<dbReference type="AlphaFoldDB" id="A0A6S6QTG8"/>
<keyword evidence="5" id="KW-1185">Reference proteome</keyword>
<evidence type="ECO:0000259" key="2">
    <source>
        <dbReference type="Pfam" id="PF03972"/>
    </source>
</evidence>
<dbReference type="Pfam" id="PF03972">
    <property type="entry name" value="MmgE_PrpD_N"/>
    <property type="match status" value="1"/>
</dbReference>
<gene>
    <name evidence="4" type="ORF">IZ6_19720</name>
</gene>
<proteinExistence type="inferred from homology"/>
<evidence type="ECO:0000313" key="5">
    <source>
        <dbReference type="Proteomes" id="UP000515317"/>
    </source>
</evidence>
<evidence type="ECO:0000256" key="1">
    <source>
        <dbReference type="ARBA" id="ARBA00006174"/>
    </source>
</evidence>
<feature type="domain" description="MmgE/PrpD C-terminal" evidence="3">
    <location>
        <begin position="260"/>
        <end position="445"/>
    </location>
</feature>
<dbReference type="SUPFAM" id="SSF103378">
    <property type="entry name" value="2-methylcitrate dehydratase PrpD"/>
    <property type="match status" value="1"/>
</dbReference>
<dbReference type="Gene3D" id="1.10.4100.10">
    <property type="entry name" value="2-methylcitrate dehydratase PrpD"/>
    <property type="match status" value="1"/>
</dbReference>
<evidence type="ECO:0000259" key="3">
    <source>
        <dbReference type="Pfam" id="PF19305"/>
    </source>
</evidence>
<protein>
    <submittedName>
        <fullName evidence="4">2-methylcitrate dehydratase</fullName>
    </submittedName>
</protein>
<feature type="domain" description="MmgE/PrpD N-terminal" evidence="2">
    <location>
        <begin position="11"/>
        <end position="226"/>
    </location>
</feature>
<comment type="similarity">
    <text evidence="1">Belongs to the PrpD family.</text>
</comment>
<accession>A0A6S6QTG8</accession>
<dbReference type="Proteomes" id="UP000515317">
    <property type="component" value="Chromosome"/>
</dbReference>
<dbReference type="Gene3D" id="3.30.1330.120">
    <property type="entry name" value="2-methylcitrate dehydratase PrpD"/>
    <property type="match status" value="1"/>
</dbReference>
<dbReference type="InterPro" id="IPR045337">
    <property type="entry name" value="MmgE_PrpD_C"/>
</dbReference>
<dbReference type="PANTHER" id="PTHR16943:SF8">
    <property type="entry name" value="2-METHYLCITRATE DEHYDRATASE"/>
    <property type="match status" value="1"/>
</dbReference>